<keyword evidence="1" id="KW-0732">Signal</keyword>
<feature type="chain" id="PRO_5003814928" evidence="1">
    <location>
        <begin position="20"/>
        <end position="108"/>
    </location>
</feature>
<name>J8TWX0_SACK1</name>
<protein>
    <submittedName>
        <fullName evidence="2">YDL071C-like protein</fullName>
    </submittedName>
</protein>
<dbReference type="HOGENOM" id="CLU_2198497_0_0_1"/>
<reference evidence="2 3" key="1">
    <citation type="journal article" date="2003" name="Science">
        <title>Finding functional features in Saccharomyces genomes by phylogenetic footprinting.</title>
        <authorList>
            <person name="Cliften P.F."/>
            <person name="Sudarsanam P."/>
            <person name="Desikan A."/>
            <person name="Fulton L."/>
            <person name="Fulton B."/>
            <person name="Majors J."/>
            <person name="Waterston R."/>
            <person name="Cohen B.A."/>
            <person name="Johnston M."/>
        </authorList>
    </citation>
    <scope>NUCLEOTIDE SEQUENCE [LARGE SCALE GENOMIC DNA]</scope>
    <source>
        <strain evidence="3">ATCC MYA-4449 / AS 2.2408 / CBS 8840 / NBRC 1802 / NCYC 2889</strain>
    </source>
</reference>
<dbReference type="Proteomes" id="UP000002753">
    <property type="component" value="Unassembled WGS sequence"/>
</dbReference>
<dbReference type="EMBL" id="AACI03000381">
    <property type="protein sequence ID" value="EJT44354.1"/>
    <property type="molecule type" value="Genomic_DNA"/>
</dbReference>
<accession>J8TWX0</accession>
<feature type="signal peptide" evidence="1">
    <location>
        <begin position="1"/>
        <end position="19"/>
    </location>
</feature>
<evidence type="ECO:0000256" key="1">
    <source>
        <dbReference type="SAM" id="SignalP"/>
    </source>
</evidence>
<evidence type="ECO:0000313" key="2">
    <source>
        <dbReference type="EMBL" id="EJT44354.1"/>
    </source>
</evidence>
<gene>
    <name evidence="2" type="primary">YDL071C</name>
    <name evidence="2" type="ORF">SKUD_199112</name>
</gene>
<evidence type="ECO:0000313" key="3">
    <source>
        <dbReference type="Proteomes" id="UP000002753"/>
    </source>
</evidence>
<comment type="caution">
    <text evidence="2">The sequence shown here is derived from an EMBL/GenBank/DDBJ whole genome shotgun (WGS) entry which is preliminary data.</text>
</comment>
<dbReference type="AlphaFoldDB" id="J8TWX0"/>
<reference evidence="3" key="2">
    <citation type="journal article" date="2011" name="G3 (Bethesda)">
        <title>The awesome power of yeast evolutionary genetics: New genome sequences and strain resources for the Saccharomyces sensu stricto genus.</title>
        <authorList>
            <person name="Scannell D.R."/>
            <person name="Zill O.A."/>
            <person name="Rokas A."/>
            <person name="Payen C."/>
            <person name="Dunham M.J."/>
            <person name="Eisen M.B."/>
            <person name="Rine J."/>
            <person name="Johnston M."/>
            <person name="Hittinger C.T."/>
        </authorList>
    </citation>
    <scope>GENOME REANNOTATION</scope>
    <source>
        <strain evidence="3">ATCC MYA-4449 / AS 2.2408 / CBS 8840 / NBRC 1802 / NCYC 2889</strain>
    </source>
</reference>
<sequence>MFRFSAFSVFRSFLATATALYTKSLSKNKASETSANVVHFATASLRTNHEKKPTWLRFRRSLLHLFDVLPHVIGKLYIFVSYAFLHVRGPQLCLFLALFLRAPSSKSC</sequence>
<proteinExistence type="predicted"/>
<organism evidence="2 3">
    <name type="scientific">Saccharomyces kudriavzevii (strain ATCC MYA-4449 / AS 2.2408 / CBS 8840 / NBRC 1802 / NCYC 2889)</name>
    <name type="common">Yeast</name>
    <dbReference type="NCBI Taxonomy" id="226230"/>
    <lineage>
        <taxon>Eukaryota</taxon>
        <taxon>Fungi</taxon>
        <taxon>Dikarya</taxon>
        <taxon>Ascomycota</taxon>
        <taxon>Saccharomycotina</taxon>
        <taxon>Saccharomycetes</taxon>
        <taxon>Saccharomycetales</taxon>
        <taxon>Saccharomycetaceae</taxon>
        <taxon>Saccharomyces</taxon>
    </lineage>
</organism>
<keyword evidence="3" id="KW-1185">Reference proteome</keyword>